<dbReference type="RefSeq" id="WP_013036234.1">
    <property type="nucleotide sequence ID" value="NZ_CP024970.1"/>
</dbReference>
<dbReference type="AlphaFoldDB" id="Q58PV2"/>
<feature type="chain" id="PRO_5004252428" description="Lipoprotein" evidence="1">
    <location>
        <begin position="24"/>
        <end position="238"/>
    </location>
</feature>
<dbReference type="GeneID" id="97604901"/>
<name>Q58PV2_ERWAM</name>
<accession>Q58PV2</accession>
<proteinExistence type="predicted"/>
<dbReference type="EMBL" id="AY906859">
    <property type="protein sequence ID" value="AAX39450.1"/>
    <property type="molecule type" value="Genomic_DNA"/>
</dbReference>
<evidence type="ECO:0000256" key="1">
    <source>
        <dbReference type="SAM" id="SignalP"/>
    </source>
</evidence>
<protein>
    <recommendedName>
        <fullName evidence="3">Lipoprotein</fullName>
    </recommendedName>
</protein>
<reference evidence="2" key="1">
    <citation type="journal article" date="2005" name="Mol. Plant Pathol.">
        <title>The Hrp pathogenicity island of Erwinia amylovora and identification of three novel genes required for systemic infectiondouble dagger.</title>
        <authorList>
            <person name="Oh C.-S."/>
            <person name="Kim J.F."/>
            <person name="Beer S.V."/>
        </authorList>
    </citation>
    <scope>NUCLEOTIDE SEQUENCE</scope>
    <source>
        <strain evidence="2">Ea321</strain>
    </source>
</reference>
<evidence type="ECO:0008006" key="3">
    <source>
        <dbReference type="Google" id="ProtNLM"/>
    </source>
</evidence>
<keyword evidence="1" id="KW-0732">Signal</keyword>
<organism evidence="2">
    <name type="scientific">Erwinia amylovora</name>
    <name type="common">Fire blight bacteria</name>
    <dbReference type="NCBI Taxonomy" id="552"/>
    <lineage>
        <taxon>Bacteria</taxon>
        <taxon>Pseudomonadati</taxon>
        <taxon>Pseudomonadota</taxon>
        <taxon>Gammaproteobacteria</taxon>
        <taxon>Enterobacterales</taxon>
        <taxon>Erwiniaceae</taxon>
        <taxon>Erwinia</taxon>
    </lineage>
</organism>
<sequence length="238" mass="26660">MAIRVSLFLIAPGLIFLCSNSYAESCGQKSCGGLPLPASARQFISNGYSKVNINFIKNSKYLFLSSENGVNKCSVIFKIKRGKIESEPFMGQNGKLCNLSEAKDGVVSLRRDQGVWYNDVYKVESGKPWVLLFTDSCTDCQQVKRTYFINGIEVRNELLSAGDDFSSRKILSGVISTKKAFLYSQPDDQKKTKAYLIEGDVFTLADMSDDGAFYQIVYKSSTGKDMLYWMKSDDFDLK</sequence>
<feature type="signal peptide" evidence="1">
    <location>
        <begin position="1"/>
        <end position="23"/>
    </location>
</feature>
<evidence type="ECO:0000313" key="2">
    <source>
        <dbReference type="EMBL" id="AAX39450.1"/>
    </source>
</evidence>